<dbReference type="PROSITE" id="PS51257">
    <property type="entry name" value="PROKAR_LIPOPROTEIN"/>
    <property type="match status" value="1"/>
</dbReference>
<dbReference type="Proteomes" id="UP000604241">
    <property type="component" value="Unassembled WGS sequence"/>
</dbReference>
<keyword evidence="2" id="KW-0732">Signal</keyword>
<feature type="region of interest" description="Disordered" evidence="1">
    <location>
        <begin position="30"/>
        <end position="65"/>
    </location>
</feature>
<protein>
    <recommendedName>
        <fullName evidence="5">DUF4232 domain-containing protein</fullName>
    </recommendedName>
</protein>
<sequence>MRSTPKVTLTVGALLVGVAWALAACSGGDAPAGPSGTPPGNQPSDGTGHLEVSDLEDPPQPGHFTAEPTTVVARLGVTPGGCVTVEVDGVERLPFWPSGTQVEEDPDDLGSYVVTLPDGTSLRTGDSFEAAAVVDDALPFGEESQPPGKVATLVDFCAVDAAPVAFFDATTIHPPVD</sequence>
<comment type="caution">
    <text evidence="3">The sequence shown here is derived from an EMBL/GenBank/DDBJ whole genome shotgun (WGS) entry which is preliminary data.</text>
</comment>
<evidence type="ECO:0000256" key="2">
    <source>
        <dbReference type="SAM" id="SignalP"/>
    </source>
</evidence>
<dbReference type="RefSeq" id="WP_191782960.1">
    <property type="nucleotide sequence ID" value="NZ_JACSQV010000007.1"/>
</dbReference>
<gene>
    <name evidence="3" type="ORF">H9657_10145</name>
</gene>
<feature type="chain" id="PRO_5045675675" description="DUF4232 domain-containing protein" evidence="2">
    <location>
        <begin position="24"/>
        <end position="177"/>
    </location>
</feature>
<dbReference type="EMBL" id="JACSQV010000007">
    <property type="protein sequence ID" value="MBD7918632.1"/>
    <property type="molecule type" value="Genomic_DNA"/>
</dbReference>
<evidence type="ECO:0000256" key="1">
    <source>
        <dbReference type="SAM" id="MobiDB-lite"/>
    </source>
</evidence>
<reference evidence="3 4" key="1">
    <citation type="submission" date="2020-08" db="EMBL/GenBank/DDBJ databases">
        <title>A Genomic Blueprint of the Chicken Gut Microbiome.</title>
        <authorList>
            <person name="Gilroy R."/>
            <person name="Ravi A."/>
            <person name="Getino M."/>
            <person name="Pursley I."/>
            <person name="Horton D.L."/>
            <person name="Alikhan N.-F."/>
            <person name="Baker D."/>
            <person name="Gharbi K."/>
            <person name="Hall N."/>
            <person name="Watson M."/>
            <person name="Adriaenssens E.M."/>
            <person name="Foster-Nyarko E."/>
            <person name="Jarju S."/>
            <person name="Secka A."/>
            <person name="Antonio M."/>
            <person name="Oren A."/>
            <person name="Chaudhuri R."/>
            <person name="La Ragione R.M."/>
            <person name="Hildebrand F."/>
            <person name="Pallen M.J."/>
        </authorList>
    </citation>
    <scope>NUCLEOTIDE SEQUENCE [LARGE SCALE GENOMIC DNA]</scope>
    <source>
        <strain evidence="3 4">Sa3CUA2</strain>
    </source>
</reference>
<keyword evidence="4" id="KW-1185">Reference proteome</keyword>
<evidence type="ECO:0000313" key="4">
    <source>
        <dbReference type="Proteomes" id="UP000604241"/>
    </source>
</evidence>
<proteinExistence type="predicted"/>
<feature type="signal peptide" evidence="2">
    <location>
        <begin position="1"/>
        <end position="23"/>
    </location>
</feature>
<organism evidence="3 4">
    <name type="scientific">Cellulomonas avistercoris</name>
    <dbReference type="NCBI Taxonomy" id="2762242"/>
    <lineage>
        <taxon>Bacteria</taxon>
        <taxon>Bacillati</taxon>
        <taxon>Actinomycetota</taxon>
        <taxon>Actinomycetes</taxon>
        <taxon>Micrococcales</taxon>
        <taxon>Cellulomonadaceae</taxon>
        <taxon>Cellulomonas</taxon>
    </lineage>
</organism>
<name>A0ABR8QDW8_9CELL</name>
<evidence type="ECO:0000313" key="3">
    <source>
        <dbReference type="EMBL" id="MBD7918632.1"/>
    </source>
</evidence>
<evidence type="ECO:0008006" key="5">
    <source>
        <dbReference type="Google" id="ProtNLM"/>
    </source>
</evidence>
<accession>A0ABR8QDW8</accession>